<dbReference type="Pfam" id="PF00903">
    <property type="entry name" value="Glyoxalase"/>
    <property type="match status" value="1"/>
</dbReference>
<dbReference type="InterPro" id="IPR004360">
    <property type="entry name" value="Glyas_Fos-R_dOase_dom"/>
</dbReference>
<evidence type="ECO:0000313" key="2">
    <source>
        <dbReference type="EMBL" id="NKE04155.1"/>
    </source>
</evidence>
<protein>
    <submittedName>
        <fullName evidence="2">VOC family protein</fullName>
    </submittedName>
</protein>
<dbReference type="CDD" id="cd06587">
    <property type="entry name" value="VOC"/>
    <property type="match status" value="1"/>
</dbReference>
<reference evidence="2 3" key="1">
    <citation type="submission" date="2020-03" db="EMBL/GenBank/DDBJ databases">
        <authorList>
            <person name="Sun Q."/>
        </authorList>
    </citation>
    <scope>NUCLEOTIDE SEQUENCE [LARGE SCALE GENOMIC DNA]</scope>
    <source>
        <strain evidence="2 3">KACC 21451</strain>
    </source>
</reference>
<dbReference type="InterPro" id="IPR029068">
    <property type="entry name" value="Glyas_Bleomycin-R_OHBP_Dase"/>
</dbReference>
<dbReference type="AlphaFoldDB" id="A0A846TJG1"/>
<dbReference type="PROSITE" id="PS51819">
    <property type="entry name" value="VOC"/>
    <property type="match status" value="1"/>
</dbReference>
<evidence type="ECO:0000313" key="3">
    <source>
        <dbReference type="Proteomes" id="UP000587942"/>
    </source>
</evidence>
<dbReference type="Gene3D" id="3.10.180.10">
    <property type="entry name" value="2,3-Dihydroxybiphenyl 1,2-Dioxygenase, domain 1"/>
    <property type="match status" value="1"/>
</dbReference>
<gene>
    <name evidence="2" type="ORF">GWK17_01485</name>
</gene>
<sequence>MEKKFSIEVSYIFSKETRSVVRYKFFKGVISMLNKVCVLTIKVDDMEAALEFYTKVLDFEVSKHYGENIVSLVHNEIPIVLEKSEEATATGGQKVLLGILSENLDEDVNTLREKGARILFDESRPCPPGRYNMIEDPFGNQLELVEFSNFK</sequence>
<dbReference type="Proteomes" id="UP000587942">
    <property type="component" value="Unassembled WGS sequence"/>
</dbReference>
<accession>A0A846TJG1</accession>
<comment type="caution">
    <text evidence="2">The sequence shown here is derived from an EMBL/GenBank/DDBJ whole genome shotgun (WGS) entry which is preliminary data.</text>
</comment>
<dbReference type="EMBL" id="JAAVUM010000001">
    <property type="protein sequence ID" value="NKE04155.1"/>
    <property type="molecule type" value="Genomic_DNA"/>
</dbReference>
<dbReference type="InterPro" id="IPR037523">
    <property type="entry name" value="VOC_core"/>
</dbReference>
<name>A0A846TJG1_9BACI</name>
<proteinExistence type="predicted"/>
<organism evidence="2 3">
    <name type="scientific">Mesobacillus selenatarsenatis</name>
    <dbReference type="NCBI Taxonomy" id="388741"/>
    <lineage>
        <taxon>Bacteria</taxon>
        <taxon>Bacillati</taxon>
        <taxon>Bacillota</taxon>
        <taxon>Bacilli</taxon>
        <taxon>Bacillales</taxon>
        <taxon>Bacillaceae</taxon>
        <taxon>Mesobacillus</taxon>
    </lineage>
</organism>
<evidence type="ECO:0000259" key="1">
    <source>
        <dbReference type="PROSITE" id="PS51819"/>
    </source>
</evidence>
<feature type="domain" description="VOC" evidence="1">
    <location>
        <begin position="35"/>
        <end position="147"/>
    </location>
</feature>
<dbReference type="SUPFAM" id="SSF54593">
    <property type="entry name" value="Glyoxalase/Bleomycin resistance protein/Dihydroxybiphenyl dioxygenase"/>
    <property type="match status" value="1"/>
</dbReference>